<accession>A0ABT3NMQ7</accession>
<organism evidence="2 3">
    <name type="scientific">Acinetobacter entericus</name>
    <dbReference type="NCBI Taxonomy" id="2989714"/>
    <lineage>
        <taxon>Bacteria</taxon>
        <taxon>Pseudomonadati</taxon>
        <taxon>Pseudomonadota</taxon>
        <taxon>Gammaproteobacteria</taxon>
        <taxon>Moraxellales</taxon>
        <taxon>Moraxellaceae</taxon>
        <taxon>Acinetobacter</taxon>
    </lineage>
</organism>
<dbReference type="EMBL" id="JAPEQW010000033">
    <property type="protein sequence ID" value="MCW8040841.1"/>
    <property type="molecule type" value="Genomic_DNA"/>
</dbReference>
<dbReference type="Proteomes" id="UP001209682">
    <property type="component" value="Unassembled WGS sequence"/>
</dbReference>
<name>A0ABT3NMQ7_9GAMM</name>
<sequence>MLNLGLNVLLVLLFSMHVYFAFKGFRDSKVQLMNLLRQDVVDNVFRHSRKMLYLLLIPAVLITGIATWFFYKVLTYCGASDLILFTSDTLMRVIYANWSSLASERGLGFLEFVLRMLWTDQWQIKRMWHPIKTYLNYPAHITVDEKPDHFLTSRLRISIEDTVDTSEIIELSPILRRLVPANVVVKVHSKALDVELGDNSIGVGVYGRVYQVIDFSDLEQT</sequence>
<keyword evidence="1" id="KW-1133">Transmembrane helix</keyword>
<evidence type="ECO:0000313" key="3">
    <source>
        <dbReference type="Proteomes" id="UP001209682"/>
    </source>
</evidence>
<dbReference type="RefSeq" id="WP_213073143.1">
    <property type="nucleotide sequence ID" value="NZ_JAPEQW010000033.1"/>
</dbReference>
<protein>
    <submittedName>
        <fullName evidence="2">Uncharacterized protein</fullName>
    </submittedName>
</protein>
<evidence type="ECO:0000256" key="1">
    <source>
        <dbReference type="SAM" id="Phobius"/>
    </source>
</evidence>
<proteinExistence type="predicted"/>
<keyword evidence="1" id="KW-0472">Membrane</keyword>
<gene>
    <name evidence="2" type="ORF">OKC24_17050</name>
</gene>
<keyword evidence="1" id="KW-0812">Transmembrane</keyword>
<feature type="transmembrane region" description="Helical" evidence="1">
    <location>
        <begin position="6"/>
        <end position="25"/>
    </location>
</feature>
<feature type="transmembrane region" description="Helical" evidence="1">
    <location>
        <begin position="52"/>
        <end position="71"/>
    </location>
</feature>
<reference evidence="2 3" key="1">
    <citation type="submission" date="2022-11" db="EMBL/GenBank/DDBJ databases">
        <title>Acinetobacter entericus sp. nov., isolated from the gut of the plastic-eating larvae of the Coleoptera insect Zophobas atratus.</title>
        <authorList>
            <person name="Dong X."/>
            <person name="Yang Y."/>
        </authorList>
    </citation>
    <scope>NUCLEOTIDE SEQUENCE [LARGE SCALE GENOMIC DNA]</scope>
    <source>
        <strain evidence="2 3">BIT-DXN8</strain>
    </source>
</reference>
<comment type="caution">
    <text evidence="2">The sequence shown here is derived from an EMBL/GenBank/DDBJ whole genome shotgun (WGS) entry which is preliminary data.</text>
</comment>
<keyword evidence="3" id="KW-1185">Reference proteome</keyword>
<evidence type="ECO:0000313" key="2">
    <source>
        <dbReference type="EMBL" id="MCW8040841.1"/>
    </source>
</evidence>